<name>A0A9D1MCR1_9FIRM</name>
<comment type="caution">
    <text evidence="3">The sequence shown here is derived from an EMBL/GenBank/DDBJ whole genome shotgun (WGS) entry which is preliminary data.</text>
</comment>
<dbReference type="AlphaFoldDB" id="A0A9D1MCR1"/>
<evidence type="ECO:0000313" key="3">
    <source>
        <dbReference type="EMBL" id="HIU57819.1"/>
    </source>
</evidence>
<feature type="signal peptide" evidence="1">
    <location>
        <begin position="1"/>
        <end position="25"/>
    </location>
</feature>
<dbReference type="EMBL" id="DVNB01000087">
    <property type="protein sequence ID" value="HIU57819.1"/>
    <property type="molecule type" value="Genomic_DNA"/>
</dbReference>
<dbReference type="InterPro" id="IPR038765">
    <property type="entry name" value="Papain-like_cys_pep_sf"/>
</dbReference>
<organism evidence="3 4">
    <name type="scientific">Candidatus Ornithomonoglobus merdipullorum</name>
    <dbReference type="NCBI Taxonomy" id="2840895"/>
    <lineage>
        <taxon>Bacteria</taxon>
        <taxon>Bacillati</taxon>
        <taxon>Bacillota</taxon>
        <taxon>Clostridia</taxon>
        <taxon>Candidatus Ornithomonoglobus</taxon>
    </lineage>
</organism>
<reference evidence="3" key="2">
    <citation type="journal article" date="2021" name="PeerJ">
        <title>Extensive microbial diversity within the chicken gut microbiome revealed by metagenomics and culture.</title>
        <authorList>
            <person name="Gilroy R."/>
            <person name="Ravi A."/>
            <person name="Getino M."/>
            <person name="Pursley I."/>
            <person name="Horton D.L."/>
            <person name="Alikhan N.F."/>
            <person name="Baker D."/>
            <person name="Gharbi K."/>
            <person name="Hall N."/>
            <person name="Watson M."/>
            <person name="Adriaenssens E.M."/>
            <person name="Foster-Nyarko E."/>
            <person name="Jarju S."/>
            <person name="Secka A."/>
            <person name="Antonio M."/>
            <person name="Oren A."/>
            <person name="Chaudhuri R.R."/>
            <person name="La Ragione R."/>
            <person name="Hildebrand F."/>
            <person name="Pallen M.J."/>
        </authorList>
    </citation>
    <scope>NUCLEOTIDE SEQUENCE</scope>
    <source>
        <strain evidence="3">USAMLcec3-3695</strain>
    </source>
</reference>
<proteinExistence type="predicted"/>
<dbReference type="Gene3D" id="3.10.620.30">
    <property type="match status" value="1"/>
</dbReference>
<dbReference type="Pfam" id="PF01841">
    <property type="entry name" value="Transglut_core"/>
    <property type="match status" value="1"/>
</dbReference>
<protein>
    <recommendedName>
        <fullName evidence="2">Transglutaminase-like domain-containing protein</fullName>
    </recommendedName>
</protein>
<gene>
    <name evidence="3" type="ORF">IAA61_08435</name>
</gene>
<evidence type="ECO:0000256" key="1">
    <source>
        <dbReference type="SAM" id="SignalP"/>
    </source>
</evidence>
<reference evidence="3" key="1">
    <citation type="submission" date="2020-10" db="EMBL/GenBank/DDBJ databases">
        <authorList>
            <person name="Gilroy R."/>
        </authorList>
    </citation>
    <scope>NUCLEOTIDE SEQUENCE</scope>
    <source>
        <strain evidence="3">USAMLcec3-3695</strain>
    </source>
</reference>
<dbReference type="SUPFAM" id="SSF54001">
    <property type="entry name" value="Cysteine proteinases"/>
    <property type="match status" value="1"/>
</dbReference>
<evidence type="ECO:0000259" key="2">
    <source>
        <dbReference type="Pfam" id="PF01841"/>
    </source>
</evidence>
<dbReference type="InterPro" id="IPR002931">
    <property type="entry name" value="Transglutaminase-like"/>
</dbReference>
<sequence>MLNFKNIISAALAAALALAPASALASETAGKSVASFIAEIKSAYAADDTYDTENSIAPADTNESGISSAPVVLLSDITGIDDISLQSEFEVSKRNAILDYFREQTEAFADTIYLSEYNIKIAGPDDPSDYESLMPAVLKIYEALVYSSPRSYYLMADNGKYAILLFNYDTRSDGIYLTDIMPYYYIDIYDDSQINIDPSKVENVKPTVEAKQRRLDAEVEYAKLFINEGMSDTEKLVALQYMINLRYSYSYEDFEKPFAQRKNNTAIQLVENRRGMCVAYATLFNYLAMEIGITETGFVTSKDANGNDYHTWNLIKASTPATGYTPRWYNIDTTWDDTINAGNGTSGMAYFFLSTGKTNESHNLYYDDKTQYVFAPSEEEVRKYTGEATDTTFDDAMWHNSASVMVPYAEKWYFIMHQSGEAEPSILYRYDPEKPLSDGRYTALYTFKEEWTENGAVLDHSYTGLGIVNGVLYFNGPTSILSYDLIKGKPGEEIEVPLNNGDSIYSSYTAGSTMYYFTGKNIENTELNTYKLADITMADAKLRDNRLIFKLDTYAPENKGEDVTVVIKDGSRLIAENRTVNSYIKLVDGEIEQADPQSSWFTFTLEECDADNPPVIYIWGKNNKPYIASFCIDNTVYTHDGNGGAEPLQIN</sequence>
<dbReference type="Proteomes" id="UP000824109">
    <property type="component" value="Unassembled WGS sequence"/>
</dbReference>
<feature type="domain" description="Transglutaminase-like" evidence="2">
    <location>
        <begin position="225"/>
        <end position="332"/>
    </location>
</feature>
<keyword evidence="1" id="KW-0732">Signal</keyword>
<feature type="chain" id="PRO_5039644190" description="Transglutaminase-like domain-containing protein" evidence="1">
    <location>
        <begin position="26"/>
        <end position="651"/>
    </location>
</feature>
<evidence type="ECO:0000313" key="4">
    <source>
        <dbReference type="Proteomes" id="UP000824109"/>
    </source>
</evidence>
<accession>A0A9D1MCR1</accession>